<dbReference type="GeneID" id="100575281"/>
<dbReference type="AlphaFoldDB" id="A0A8R2JQH8"/>
<feature type="domain" description="Peptidase S1" evidence="6">
    <location>
        <begin position="39"/>
        <end position="207"/>
    </location>
</feature>
<dbReference type="Proteomes" id="UP000007819">
    <property type="component" value="Chromosome A1"/>
</dbReference>
<evidence type="ECO:0000256" key="5">
    <source>
        <dbReference type="ARBA" id="ARBA00023157"/>
    </source>
</evidence>
<reference evidence="7" key="2">
    <citation type="submission" date="2022-06" db="UniProtKB">
        <authorList>
            <consortium name="EnsemblMetazoa"/>
        </authorList>
    </citation>
    <scope>IDENTIFICATION</scope>
</reference>
<name>A0A8R2JQH8_ACYPI</name>
<evidence type="ECO:0000313" key="7">
    <source>
        <dbReference type="EnsemblMetazoa" id="XP_029344271.1"/>
    </source>
</evidence>
<keyword evidence="5" id="KW-1015">Disulfide bond</keyword>
<proteinExistence type="predicted"/>
<evidence type="ECO:0000256" key="3">
    <source>
        <dbReference type="ARBA" id="ARBA00022825"/>
    </source>
</evidence>
<dbReference type="GO" id="GO:0006508">
    <property type="term" value="P:proteolysis"/>
    <property type="evidence" value="ECO:0007669"/>
    <property type="project" value="UniProtKB-KW"/>
</dbReference>
<keyword evidence="2" id="KW-0378">Hydrolase</keyword>
<evidence type="ECO:0000256" key="1">
    <source>
        <dbReference type="ARBA" id="ARBA00022670"/>
    </source>
</evidence>
<dbReference type="PANTHER" id="PTHR24276:SF97">
    <property type="entry name" value="GH13245P2-RELATED"/>
    <property type="match status" value="1"/>
</dbReference>
<dbReference type="GO" id="GO:0004252">
    <property type="term" value="F:serine-type endopeptidase activity"/>
    <property type="evidence" value="ECO:0007669"/>
    <property type="project" value="InterPro"/>
</dbReference>
<keyword evidence="3" id="KW-0720">Serine protease</keyword>
<protein>
    <recommendedName>
        <fullName evidence="6">Peptidase S1 domain-containing protein</fullName>
    </recommendedName>
</protein>
<dbReference type="InterPro" id="IPR009003">
    <property type="entry name" value="Peptidase_S1_PA"/>
</dbReference>
<reference evidence="8" key="1">
    <citation type="submission" date="2010-06" db="EMBL/GenBank/DDBJ databases">
        <authorList>
            <person name="Jiang H."/>
            <person name="Abraham K."/>
            <person name="Ali S."/>
            <person name="Alsbrooks S.L."/>
            <person name="Anim B.N."/>
            <person name="Anosike U.S."/>
            <person name="Attaway T."/>
            <person name="Bandaranaike D.P."/>
            <person name="Battles P.K."/>
            <person name="Bell S.N."/>
            <person name="Bell A.V."/>
            <person name="Beltran B."/>
            <person name="Bickham C."/>
            <person name="Bustamante Y."/>
            <person name="Caleb T."/>
            <person name="Canada A."/>
            <person name="Cardenas V."/>
            <person name="Carter K."/>
            <person name="Chacko J."/>
            <person name="Chandrabose M.N."/>
            <person name="Chavez D."/>
            <person name="Chavez A."/>
            <person name="Chen L."/>
            <person name="Chu H.-S."/>
            <person name="Claassen K.J."/>
            <person name="Cockrell R."/>
            <person name="Collins M."/>
            <person name="Cooper J.A."/>
            <person name="Cree A."/>
            <person name="Curry S.M."/>
            <person name="Da Y."/>
            <person name="Dao M.D."/>
            <person name="Das B."/>
            <person name="Davila M.-L."/>
            <person name="Davy-Carroll L."/>
            <person name="Denson S."/>
            <person name="Dinh H."/>
            <person name="Ebong V.E."/>
            <person name="Edwards J.R."/>
            <person name="Egan A."/>
            <person name="El-Daye J."/>
            <person name="Escobedo L."/>
            <person name="Fernandez S."/>
            <person name="Fernando P.R."/>
            <person name="Flagg N."/>
            <person name="Forbes L.D."/>
            <person name="Fowler R.G."/>
            <person name="Fu Q."/>
            <person name="Gabisi R.A."/>
            <person name="Ganer J."/>
            <person name="Garbino Pronczuk A."/>
            <person name="Garcia R.M."/>
            <person name="Garner T."/>
            <person name="Garrett T.E."/>
            <person name="Gonzalez D.A."/>
            <person name="Hamid H."/>
            <person name="Hawkins E.S."/>
            <person name="Hirani K."/>
            <person name="Hogues M.E."/>
            <person name="Hollins B."/>
            <person name="Hsiao C.-H."/>
            <person name="Jabil R."/>
            <person name="James M.L."/>
            <person name="Jhangiani S.N."/>
            <person name="Johnson B."/>
            <person name="Johnson Q."/>
            <person name="Joshi V."/>
            <person name="Kalu J.B."/>
            <person name="Kam C."/>
            <person name="Kashfia A."/>
            <person name="Keebler J."/>
            <person name="Kisamo H."/>
            <person name="Kovar C.L."/>
            <person name="Lago L.A."/>
            <person name="Lai C.-Y."/>
            <person name="Laidlaw J."/>
            <person name="Lara F."/>
            <person name="Le T.-K."/>
            <person name="Lee S.L."/>
            <person name="Legall F.H."/>
            <person name="Lemon S.J."/>
            <person name="Lewis L.R."/>
            <person name="Li B."/>
            <person name="Liu Y."/>
            <person name="Liu Y.-S."/>
            <person name="Lopez J."/>
            <person name="Lozado R.J."/>
            <person name="Lu J."/>
            <person name="Madu R.C."/>
            <person name="Maheshwari M."/>
            <person name="Maheshwari R."/>
            <person name="Malloy K."/>
            <person name="Martinez E."/>
            <person name="Mathew T."/>
            <person name="Mercado I.C."/>
            <person name="Mercado C."/>
            <person name="Meyer B."/>
            <person name="Montgomery K."/>
            <person name="Morgan M.B."/>
            <person name="Munidasa M."/>
            <person name="Nazareth L.V."/>
            <person name="Nelson J."/>
            <person name="Ng B.M."/>
            <person name="Nguyen N.B."/>
            <person name="Nguyen P.Q."/>
            <person name="Nguyen T."/>
            <person name="Obregon M."/>
            <person name="Okwuonu G.O."/>
            <person name="Onwere C.G."/>
            <person name="Orozco G."/>
            <person name="Parra A."/>
            <person name="Patel S."/>
            <person name="Patil S."/>
            <person name="Perez A."/>
            <person name="Perez Y."/>
            <person name="Pham C."/>
            <person name="Primus E.L."/>
            <person name="Pu L.-L."/>
            <person name="Puazo M."/>
            <person name="Qin X."/>
            <person name="Quiroz J.B."/>
            <person name="Reese J."/>
            <person name="Richards S."/>
            <person name="Rives C.M."/>
            <person name="Robberts R."/>
            <person name="Ruiz S.J."/>
            <person name="Ruiz M.J."/>
            <person name="Santibanez J."/>
            <person name="Schneider B.W."/>
            <person name="Sisson I."/>
            <person name="Smith M."/>
            <person name="Sodergren E."/>
            <person name="Song X.-Z."/>
            <person name="Song B.B."/>
            <person name="Summersgill H."/>
            <person name="Thelus R."/>
            <person name="Thornton R.D."/>
            <person name="Trejos Z.Y."/>
            <person name="Usmani K."/>
            <person name="Vattathil S."/>
            <person name="Villasana D."/>
            <person name="Walker D.L."/>
            <person name="Wang S."/>
            <person name="Wang K."/>
            <person name="White C.S."/>
            <person name="Williams A.C."/>
            <person name="Williamson J."/>
            <person name="Wilson K."/>
            <person name="Woghiren I.O."/>
            <person name="Woodworth J.R."/>
            <person name="Worley K.C."/>
            <person name="Wright R.A."/>
            <person name="Wu W."/>
            <person name="Young L."/>
            <person name="Zhang L."/>
            <person name="Zhang J."/>
            <person name="Zhu Y."/>
            <person name="Muzny D.M."/>
            <person name="Weinstock G."/>
            <person name="Gibbs R.A."/>
        </authorList>
    </citation>
    <scope>NUCLEOTIDE SEQUENCE [LARGE SCALE GENOMIC DNA]</scope>
    <source>
        <strain evidence="8">LSR1</strain>
    </source>
</reference>
<dbReference type="OrthoDB" id="6380398at2759"/>
<dbReference type="Pfam" id="PF00089">
    <property type="entry name" value="Trypsin"/>
    <property type="match status" value="1"/>
</dbReference>
<evidence type="ECO:0000256" key="4">
    <source>
        <dbReference type="ARBA" id="ARBA00023145"/>
    </source>
</evidence>
<evidence type="ECO:0000256" key="2">
    <source>
        <dbReference type="ARBA" id="ARBA00022801"/>
    </source>
</evidence>
<dbReference type="EnsemblMetazoa" id="XM_029488411.1">
    <property type="protein sequence ID" value="XP_029344271.1"/>
    <property type="gene ID" value="LOC100575281"/>
</dbReference>
<accession>A0A8R2JQH8</accession>
<organism evidence="7 8">
    <name type="scientific">Acyrthosiphon pisum</name>
    <name type="common">Pea aphid</name>
    <dbReference type="NCBI Taxonomy" id="7029"/>
    <lineage>
        <taxon>Eukaryota</taxon>
        <taxon>Metazoa</taxon>
        <taxon>Ecdysozoa</taxon>
        <taxon>Arthropoda</taxon>
        <taxon>Hexapoda</taxon>
        <taxon>Insecta</taxon>
        <taxon>Pterygota</taxon>
        <taxon>Neoptera</taxon>
        <taxon>Paraneoptera</taxon>
        <taxon>Hemiptera</taxon>
        <taxon>Sternorrhyncha</taxon>
        <taxon>Aphidomorpha</taxon>
        <taxon>Aphidoidea</taxon>
        <taxon>Aphididae</taxon>
        <taxon>Macrosiphini</taxon>
        <taxon>Acyrthosiphon</taxon>
    </lineage>
</organism>
<dbReference type="SUPFAM" id="SSF50494">
    <property type="entry name" value="Trypsin-like serine proteases"/>
    <property type="match status" value="1"/>
</dbReference>
<keyword evidence="1" id="KW-0645">Protease</keyword>
<dbReference type="PANTHER" id="PTHR24276">
    <property type="entry name" value="POLYSERASE-RELATED"/>
    <property type="match status" value="1"/>
</dbReference>
<dbReference type="Gene3D" id="2.40.10.10">
    <property type="entry name" value="Trypsin-like serine proteases"/>
    <property type="match status" value="1"/>
</dbReference>
<keyword evidence="8" id="KW-1185">Reference proteome</keyword>
<dbReference type="InterPro" id="IPR050430">
    <property type="entry name" value="Peptidase_S1"/>
</dbReference>
<dbReference type="RefSeq" id="XP_029344271.1">
    <property type="nucleotide sequence ID" value="XM_029488411.1"/>
</dbReference>
<sequence length="207" mass="22838">MFGNFDAAAKFMQLCRSSFVVVILVVVTVAEIELQQETVLTGDGRSSGSEVTAEYPYLVGLTIGGIVDKTNRKTAICTGTLVSPVLVLSSAYCTLLLMTTINESPEVTTLFAYWKTPTNSVKYHRATSVYTHPSYDKATRMFDLSLIKLKKPFKHVERFVRLSSKTLSSDVELSCVVVGIGAPHERGYKVPVRVKYGRTACRIPKSK</sequence>
<evidence type="ECO:0000313" key="8">
    <source>
        <dbReference type="Proteomes" id="UP000007819"/>
    </source>
</evidence>
<dbReference type="PROSITE" id="PS50240">
    <property type="entry name" value="TRYPSIN_DOM"/>
    <property type="match status" value="1"/>
</dbReference>
<dbReference type="KEGG" id="api:100575281"/>
<evidence type="ECO:0000259" key="6">
    <source>
        <dbReference type="PROSITE" id="PS50240"/>
    </source>
</evidence>
<keyword evidence="4" id="KW-0865">Zymogen</keyword>
<dbReference type="InterPro" id="IPR001254">
    <property type="entry name" value="Trypsin_dom"/>
</dbReference>
<dbReference type="InterPro" id="IPR043504">
    <property type="entry name" value="Peptidase_S1_PA_chymotrypsin"/>
</dbReference>